<reference evidence="1" key="1">
    <citation type="submission" date="2020-03" db="EMBL/GenBank/DDBJ databases">
        <title>The deep terrestrial virosphere.</title>
        <authorList>
            <person name="Holmfeldt K."/>
            <person name="Nilsson E."/>
            <person name="Simone D."/>
            <person name="Lopez-Fernandez M."/>
            <person name="Wu X."/>
            <person name="de Brujin I."/>
            <person name="Lundin D."/>
            <person name="Andersson A."/>
            <person name="Bertilsson S."/>
            <person name="Dopson M."/>
        </authorList>
    </citation>
    <scope>NUCLEOTIDE SEQUENCE</scope>
    <source>
        <strain evidence="1">MM171B00223</strain>
    </source>
</reference>
<dbReference type="AlphaFoldDB" id="A0A6M3MGA4"/>
<evidence type="ECO:0000313" key="1">
    <source>
        <dbReference type="EMBL" id="QJB04643.1"/>
    </source>
</evidence>
<gene>
    <name evidence="1" type="ORF">MM171B00223_0020</name>
</gene>
<sequence length="44" mass="5113">MARKTPVSYTMITELIGKVKREAERLDISASKLVENIILQYFKK</sequence>
<name>A0A6M3MGA4_9ZZZZ</name>
<accession>A0A6M3MGA4</accession>
<protein>
    <submittedName>
        <fullName evidence="1">Uncharacterized protein</fullName>
    </submittedName>
</protein>
<proteinExistence type="predicted"/>
<dbReference type="EMBL" id="MT143887">
    <property type="protein sequence ID" value="QJB04643.1"/>
    <property type="molecule type" value="Genomic_DNA"/>
</dbReference>
<organism evidence="1">
    <name type="scientific">viral metagenome</name>
    <dbReference type="NCBI Taxonomy" id="1070528"/>
    <lineage>
        <taxon>unclassified sequences</taxon>
        <taxon>metagenomes</taxon>
        <taxon>organismal metagenomes</taxon>
    </lineage>
</organism>